<sequence length="1138" mass="129818">MFISNPNRPNLVVSKLFWVNGRKLFEEIYQCGLQNGFYKYSAEALYSSSTHGKPYEEVFLSFRGEDTRASFTSHLYEALRRAGITVFRDDDSLQRGDKISTSINRAIEESRISIIIFSRNYADSRWCLDELDRIMKSHRTTGKAVLPVFFDVDPSEVRHQKGAFGKAFQNLLKKMSKEVEEVSNSNLKFDWGKSRHENSRFQADWGNSVREIMEPRWREALREAAGLAGFLILNSRNESEAIKRIVENVIRLLDKTDLFIANNPVGVESRVEEMIQLLNQDIEQSNDVLLLGMWGMGGVGKTTIAKAIYNKIGRNFEGRSFLANIREVWEQNVGRVDLQEQLLFDISKEMTTKIKNIESGKNILMDRLCHKRVLIVLDDVNTLDQLNALCGSHKWFGLGSRIIITTRDRHILCGNRVNQVFKMKHMDESESIELFSWHAFKQVSPTKDFVEISRNVVEYSGGLPLALEVLGSYLCDRELIEWKSVLDKLKRIPNDQVQKKLKISYDALSDNTEKDIFLDIACFFIGMDRNDVTLILNGCGLFAEIGISILVERSLVTVDDMNKLRMHDLLRDMGREIIREKSPEDLEERCRLWFHEDALHVLSEQSGTKAIKGMSLKLPRANAKCFSSKAFKKMKRLRLLQLSGVNLDGDFEYLSRNLRWLSWNGFSLTYIPANLYREKLVSIELENSNVKLVWKEAQRMEMLKILNLSHSHCLTHTPDFSYLPNLEKLVLKDCPMLSEVSHSIGDLSEILLIDLEDCVSLRSLPRSLYKLKSLKTLILSGCLMIDKLEEDFEQMESLTTLLAHNTAIKKVPFSVVRSKSIGYISLCGYEGFSRDVFPSIILSWMSPTNNLTSRFQTSAAMSSLVSVDVPSSSSHELSSFLNQLPRLRSLLVECNSEDQLFLDAKMILDALYATNSKELVSTTSHLTTSTLIQCCNEVHVQGSKHSFKSLLIKMGMNCQVTDIVQEIILQNMNVDGSGDCFVPGDSYPNWLTFNSEGSSVTFRVPHVEGRNLKTMMCIVYTSTPDNITSDGLKNVLVKNYTKATIQLYKREALISFEDEEGQRVVSSMEPGDEVEVVVVFENSFTVKKTTVYLVYDEPDLNAIACCNDENEHSAKRFSTENMPTDDFNQNRKKKTRVE</sequence>
<evidence type="ECO:0000313" key="1">
    <source>
        <dbReference type="EMBL" id="CAJ2665829.1"/>
    </source>
</evidence>
<dbReference type="EMBL" id="CASHSV030000513">
    <property type="protein sequence ID" value="CAJ2665829.1"/>
    <property type="molecule type" value="Genomic_DNA"/>
</dbReference>
<protein>
    <submittedName>
        <fullName evidence="1">Uncharacterized protein</fullName>
    </submittedName>
</protein>
<reference evidence="1" key="1">
    <citation type="submission" date="2023-10" db="EMBL/GenBank/DDBJ databases">
        <authorList>
            <person name="Rodriguez Cubillos JULIANA M."/>
            <person name="De Vega J."/>
        </authorList>
    </citation>
    <scope>NUCLEOTIDE SEQUENCE</scope>
</reference>
<gene>
    <name evidence="1" type="ORF">MILVUS5_LOCUS30718</name>
</gene>
<evidence type="ECO:0000313" key="2">
    <source>
        <dbReference type="Proteomes" id="UP001177021"/>
    </source>
</evidence>
<organism evidence="1 2">
    <name type="scientific">Trifolium pratense</name>
    <name type="common">Red clover</name>
    <dbReference type="NCBI Taxonomy" id="57577"/>
    <lineage>
        <taxon>Eukaryota</taxon>
        <taxon>Viridiplantae</taxon>
        <taxon>Streptophyta</taxon>
        <taxon>Embryophyta</taxon>
        <taxon>Tracheophyta</taxon>
        <taxon>Spermatophyta</taxon>
        <taxon>Magnoliopsida</taxon>
        <taxon>eudicotyledons</taxon>
        <taxon>Gunneridae</taxon>
        <taxon>Pentapetalae</taxon>
        <taxon>rosids</taxon>
        <taxon>fabids</taxon>
        <taxon>Fabales</taxon>
        <taxon>Fabaceae</taxon>
        <taxon>Papilionoideae</taxon>
        <taxon>50 kb inversion clade</taxon>
        <taxon>NPAAA clade</taxon>
        <taxon>Hologalegina</taxon>
        <taxon>IRL clade</taxon>
        <taxon>Trifolieae</taxon>
        <taxon>Trifolium</taxon>
    </lineage>
</organism>
<dbReference type="Proteomes" id="UP001177021">
    <property type="component" value="Unassembled WGS sequence"/>
</dbReference>
<keyword evidence="2" id="KW-1185">Reference proteome</keyword>
<proteinExistence type="predicted"/>
<comment type="caution">
    <text evidence="1">The sequence shown here is derived from an EMBL/GenBank/DDBJ whole genome shotgun (WGS) entry which is preliminary data.</text>
</comment>
<accession>A0ACB0LBR2</accession>
<name>A0ACB0LBR2_TRIPR</name>